<protein>
    <submittedName>
        <fullName evidence="2">Pogo transposable element with KRAB domain</fullName>
    </submittedName>
</protein>
<evidence type="ECO:0000259" key="1">
    <source>
        <dbReference type="Pfam" id="PF03184"/>
    </source>
</evidence>
<feature type="domain" description="DDE-1" evidence="1">
    <location>
        <begin position="38"/>
        <end position="172"/>
    </location>
</feature>
<dbReference type="AlphaFoldDB" id="A0A8H3LH70"/>
<proteinExistence type="predicted"/>
<reference evidence="2" key="1">
    <citation type="submission" date="2019-10" db="EMBL/GenBank/DDBJ databases">
        <title>Conservation and host-specific expression of non-tandemly repeated heterogenous ribosome RNA gene in arbuscular mycorrhizal fungi.</title>
        <authorList>
            <person name="Maeda T."/>
            <person name="Kobayashi Y."/>
            <person name="Nakagawa T."/>
            <person name="Ezawa T."/>
            <person name="Yamaguchi K."/>
            <person name="Bino T."/>
            <person name="Nishimoto Y."/>
            <person name="Shigenobu S."/>
            <person name="Kawaguchi M."/>
        </authorList>
    </citation>
    <scope>NUCLEOTIDE SEQUENCE</scope>
    <source>
        <strain evidence="2">HR1</strain>
    </source>
</reference>
<name>A0A8H3LH70_9GLOM</name>
<dbReference type="Proteomes" id="UP000615446">
    <property type="component" value="Unassembled WGS sequence"/>
</dbReference>
<evidence type="ECO:0000313" key="2">
    <source>
        <dbReference type="EMBL" id="GES85922.1"/>
    </source>
</evidence>
<accession>A0A8H3LH70</accession>
<dbReference type="OrthoDB" id="122087at2759"/>
<comment type="caution">
    <text evidence="2">The sequence shown here is derived from an EMBL/GenBank/DDBJ whole genome shotgun (WGS) entry which is preliminary data.</text>
</comment>
<sequence length="212" mass="24495">MDKTHVWFDMAGNFTIDQTGERTIHICGTRNEKNRFTVVLTCAAGKKLPHNERDLIPSGIIVWFQQNGWMDSNLMMDYVDYINESRTDSESKFPMIIVYDSFKEHLEESVKKKFHENGIDLAVIPGGLTSICQPLDVAINKPFKDNLHKEWHLWMANGDASETSANEVIIQSFKTCKISNSLNELIKYEFEMESDKKNEEELEIDMHDSQAR</sequence>
<gene>
    <name evidence="2" type="ORF">RCL2_001301700</name>
</gene>
<organism evidence="2 3">
    <name type="scientific">Rhizophagus clarus</name>
    <dbReference type="NCBI Taxonomy" id="94130"/>
    <lineage>
        <taxon>Eukaryota</taxon>
        <taxon>Fungi</taxon>
        <taxon>Fungi incertae sedis</taxon>
        <taxon>Mucoromycota</taxon>
        <taxon>Glomeromycotina</taxon>
        <taxon>Glomeromycetes</taxon>
        <taxon>Glomerales</taxon>
        <taxon>Glomeraceae</taxon>
        <taxon>Rhizophagus</taxon>
    </lineage>
</organism>
<dbReference type="InterPro" id="IPR004875">
    <property type="entry name" value="DDE_SF_endonuclease_dom"/>
</dbReference>
<dbReference type="Pfam" id="PF03184">
    <property type="entry name" value="DDE_1"/>
    <property type="match status" value="1"/>
</dbReference>
<evidence type="ECO:0000313" key="3">
    <source>
        <dbReference type="Proteomes" id="UP000615446"/>
    </source>
</evidence>
<dbReference type="EMBL" id="BLAL01000158">
    <property type="protein sequence ID" value="GES85922.1"/>
    <property type="molecule type" value="Genomic_DNA"/>
</dbReference>
<dbReference type="GO" id="GO:0003676">
    <property type="term" value="F:nucleic acid binding"/>
    <property type="evidence" value="ECO:0007669"/>
    <property type="project" value="InterPro"/>
</dbReference>